<name>A0A285B7T4_9ENTR</name>
<dbReference type="EMBL" id="FZTC01000023">
    <property type="protein sequence ID" value="SNU37029.1"/>
    <property type="molecule type" value="Genomic_DNA"/>
</dbReference>
<gene>
    <name evidence="1" type="ORF">KOSB73_30071</name>
</gene>
<organism evidence="1 2">
    <name type="scientific">Klebsiella grimontii</name>
    <dbReference type="NCBI Taxonomy" id="2058152"/>
    <lineage>
        <taxon>Bacteria</taxon>
        <taxon>Pseudomonadati</taxon>
        <taxon>Pseudomonadota</taxon>
        <taxon>Gammaproteobacteria</taxon>
        <taxon>Enterobacterales</taxon>
        <taxon>Enterobacteriaceae</taxon>
        <taxon>Klebsiella/Raoultella group</taxon>
        <taxon>Klebsiella</taxon>
    </lineage>
</organism>
<reference evidence="2" key="1">
    <citation type="submission" date="2017-08" db="EMBL/GenBank/DDBJ databases">
        <authorList>
            <person name="Brisse S."/>
        </authorList>
    </citation>
    <scope>NUCLEOTIDE SEQUENCE [LARGE SCALE GENOMIC DNA]</scope>
    <source>
        <strain evidence="2">06D021</strain>
    </source>
</reference>
<dbReference type="AlphaFoldDB" id="A0A285B7T4"/>
<evidence type="ECO:0000313" key="2">
    <source>
        <dbReference type="Proteomes" id="UP000220639"/>
    </source>
</evidence>
<protein>
    <submittedName>
        <fullName evidence="1">Uncharacterized protein</fullName>
    </submittedName>
</protein>
<evidence type="ECO:0000313" key="1">
    <source>
        <dbReference type="EMBL" id="SNU37029.1"/>
    </source>
</evidence>
<proteinExistence type="predicted"/>
<accession>A0A285B7T4</accession>
<sequence length="57" mass="6602">MARQKNHRDHAFTGIDRVESKTANAVCQLSPFWNTNERVGSLITELIFTSRYFLVCQ</sequence>
<dbReference type="Proteomes" id="UP000220639">
    <property type="component" value="Unassembled WGS sequence"/>
</dbReference>